<protein>
    <recommendedName>
        <fullName evidence="21">RRM domain-containing protein</fullName>
    </recommendedName>
</protein>
<gene>
    <name evidence="19" type="ORF">CcCBS67573_g00341</name>
</gene>
<dbReference type="EMBL" id="QEAP01000005">
    <property type="protein sequence ID" value="TPX78352.1"/>
    <property type="molecule type" value="Genomic_DNA"/>
</dbReference>
<comment type="caution">
    <text evidence="14">Lacks conserved residue(s) required for the propagation of feature annotation.</text>
</comment>
<evidence type="ECO:0000256" key="10">
    <source>
        <dbReference type="ARBA" id="ARBA00023065"/>
    </source>
</evidence>
<dbReference type="InterPro" id="IPR029063">
    <property type="entry name" value="SAM-dependent_MTases_sf"/>
</dbReference>
<evidence type="ECO:0000256" key="4">
    <source>
        <dbReference type="ARBA" id="ARBA00022603"/>
    </source>
</evidence>
<dbReference type="GO" id="GO:0003723">
    <property type="term" value="F:RNA binding"/>
    <property type="evidence" value="ECO:0007669"/>
    <property type="project" value="TreeGrafter"/>
</dbReference>
<dbReference type="SUPFAM" id="SSF53335">
    <property type="entry name" value="S-adenosyl-L-methionine-dependent methyltransferases"/>
    <property type="match status" value="1"/>
</dbReference>
<comment type="subcellular location">
    <subcellularLocation>
        <location evidence="1">Membrane</location>
        <topology evidence="1">Multi-pass membrane protein</topology>
    </subcellularLocation>
</comment>
<dbReference type="PROSITE" id="PS51687">
    <property type="entry name" value="SAM_MT_RNA_M5U"/>
    <property type="match status" value="1"/>
</dbReference>
<dbReference type="Gene3D" id="3.40.50.150">
    <property type="entry name" value="Vaccinia Virus protein VP39"/>
    <property type="match status" value="1"/>
</dbReference>
<comment type="subunit">
    <text evidence="13">V-ATPase is a heteromultimeric enzyme composed of a peripheral catalytic V1 complex (components A to H) attached to an integral membrane V0 proton pore complex (components: a, c, c', c'', d, e, f and VOA1). The decameric c-ring forms the proton-conducting pore, and is composed of eight proteolipid subunits c, one subunit c' and one subunit c''.</text>
</comment>
<dbReference type="GO" id="GO:0046961">
    <property type="term" value="F:proton-transporting ATPase activity, rotational mechanism"/>
    <property type="evidence" value="ECO:0007669"/>
    <property type="project" value="InterPro"/>
</dbReference>
<dbReference type="PANTHER" id="PTHR45904">
    <property type="entry name" value="TRNA (URACIL-5-)-METHYLTRANSFERASE"/>
    <property type="match status" value="1"/>
</dbReference>
<feature type="domain" description="Methyltransferase" evidence="18">
    <location>
        <begin position="467"/>
        <end position="533"/>
    </location>
</feature>
<evidence type="ECO:0000256" key="5">
    <source>
        <dbReference type="ARBA" id="ARBA00022679"/>
    </source>
</evidence>
<keyword evidence="3" id="KW-0813">Transport</keyword>
<feature type="active site" description="Nucleophile" evidence="14">
    <location>
        <position position="575"/>
    </location>
</feature>
<feature type="transmembrane region" description="Helical" evidence="16">
    <location>
        <begin position="817"/>
        <end position="842"/>
    </location>
</feature>
<evidence type="ECO:0000256" key="15">
    <source>
        <dbReference type="SAM" id="MobiDB-lite"/>
    </source>
</evidence>
<dbReference type="STRING" id="246404.A0A507FQ00"/>
<feature type="transmembrane region" description="Helical" evidence="16">
    <location>
        <begin position="738"/>
        <end position="758"/>
    </location>
</feature>
<dbReference type="GO" id="GO:0006396">
    <property type="term" value="P:RNA processing"/>
    <property type="evidence" value="ECO:0007669"/>
    <property type="project" value="InterPro"/>
</dbReference>
<accession>A0A507FQ00</accession>
<keyword evidence="5 14" id="KW-0808">Transferase</keyword>
<dbReference type="Gene3D" id="1.20.120.610">
    <property type="entry name" value="lithium bound rotor ring of v- atpase"/>
    <property type="match status" value="1"/>
</dbReference>
<feature type="compositionally biased region" description="Basic and acidic residues" evidence="15">
    <location>
        <begin position="1"/>
        <end position="16"/>
    </location>
</feature>
<feature type="binding site" evidence="14">
    <location>
        <position position="496"/>
    </location>
    <ligand>
        <name>S-adenosyl-L-methionine</name>
        <dbReference type="ChEBI" id="CHEBI:59789"/>
    </ligand>
</feature>
<feature type="transmembrane region" description="Helical" evidence="16">
    <location>
        <begin position="695"/>
        <end position="717"/>
    </location>
</feature>
<dbReference type="Gene3D" id="2.40.50.1070">
    <property type="match status" value="1"/>
</dbReference>
<dbReference type="InterPro" id="IPR002379">
    <property type="entry name" value="ATPase_proteolipid_c-like_dom"/>
</dbReference>
<feature type="domain" description="V-ATPase proteolipid subunit C-like" evidence="17">
    <location>
        <begin position="783"/>
        <end position="842"/>
    </location>
</feature>
<dbReference type="CDD" id="cd18177">
    <property type="entry name" value="ATP-synt_Vo_c_ATP6F_rpt1"/>
    <property type="match status" value="1"/>
</dbReference>
<keyword evidence="8" id="KW-0375">Hydrogen ion transport</keyword>
<evidence type="ECO:0000313" key="20">
    <source>
        <dbReference type="Proteomes" id="UP000320333"/>
    </source>
</evidence>
<keyword evidence="10" id="KW-0406">Ion transport</keyword>
<evidence type="ECO:0000256" key="12">
    <source>
        <dbReference type="ARBA" id="ARBA00045519"/>
    </source>
</evidence>
<proteinExistence type="inferred from homology"/>
<evidence type="ECO:0000313" key="19">
    <source>
        <dbReference type="EMBL" id="TPX78352.1"/>
    </source>
</evidence>
<keyword evidence="6 14" id="KW-0949">S-adenosyl-L-methionine</keyword>
<keyword evidence="20" id="KW-1185">Reference proteome</keyword>
<dbReference type="GO" id="GO:0005774">
    <property type="term" value="C:vacuolar membrane"/>
    <property type="evidence" value="ECO:0007669"/>
    <property type="project" value="UniProtKB-ARBA"/>
</dbReference>
<dbReference type="GO" id="GO:0032259">
    <property type="term" value="P:methylation"/>
    <property type="evidence" value="ECO:0007669"/>
    <property type="project" value="UniProtKB-KW"/>
</dbReference>
<dbReference type="InterPro" id="IPR035921">
    <property type="entry name" value="F/V-ATP_Csub_sf"/>
</dbReference>
<evidence type="ECO:0000256" key="6">
    <source>
        <dbReference type="ARBA" id="ARBA00022691"/>
    </source>
</evidence>
<feature type="compositionally biased region" description="Basic and acidic residues" evidence="15">
    <location>
        <begin position="24"/>
        <end position="33"/>
    </location>
</feature>
<evidence type="ECO:0000256" key="3">
    <source>
        <dbReference type="ARBA" id="ARBA00022448"/>
    </source>
</evidence>
<comment type="caution">
    <text evidence="19">The sequence shown here is derived from an EMBL/GenBank/DDBJ whole genome shotgun (WGS) entry which is preliminary data.</text>
</comment>
<dbReference type="InterPro" id="IPR025714">
    <property type="entry name" value="Methyltranfer_dom"/>
</dbReference>
<dbReference type="Proteomes" id="UP000320333">
    <property type="component" value="Unassembled WGS sequence"/>
</dbReference>
<dbReference type="GO" id="GO:0033179">
    <property type="term" value="C:proton-transporting V-type ATPase, V0 domain"/>
    <property type="evidence" value="ECO:0007669"/>
    <property type="project" value="InterPro"/>
</dbReference>
<dbReference type="InterPro" id="IPR045850">
    <property type="entry name" value="TRM2_met"/>
</dbReference>
<comment type="similarity">
    <text evidence="2">Belongs to the V-ATPase proteolipid subunit family.</text>
</comment>
<name>A0A507FQ00_9FUNG</name>
<reference evidence="19 20" key="1">
    <citation type="journal article" date="2019" name="Sci. Rep.">
        <title>Comparative genomics of chytrid fungi reveal insights into the obligate biotrophic and pathogenic lifestyle of Synchytrium endobioticum.</title>
        <authorList>
            <person name="van de Vossenberg B.T.L.H."/>
            <person name="Warris S."/>
            <person name="Nguyen H.D.T."/>
            <person name="van Gent-Pelzer M.P.E."/>
            <person name="Joly D.L."/>
            <person name="van de Geest H.C."/>
            <person name="Bonants P.J.M."/>
            <person name="Smith D.S."/>
            <person name="Levesque C.A."/>
            <person name="van der Lee T.A.J."/>
        </authorList>
    </citation>
    <scope>NUCLEOTIDE SEQUENCE [LARGE SCALE GENOMIC DNA]</scope>
    <source>
        <strain evidence="19 20">CBS 675.73</strain>
    </source>
</reference>
<dbReference type="SUPFAM" id="SSF81333">
    <property type="entry name" value="F1F0 ATP synthase subunit C"/>
    <property type="match status" value="2"/>
</dbReference>
<dbReference type="PRINTS" id="PR00122">
    <property type="entry name" value="VACATPASE"/>
</dbReference>
<feature type="transmembrane region" description="Helical" evidence="16">
    <location>
        <begin position="657"/>
        <end position="675"/>
    </location>
</feature>
<dbReference type="PANTHER" id="PTHR45904:SF2">
    <property type="entry name" value="TRNA (URACIL-5-)-METHYLTRANSFERASE HOMOLOG A"/>
    <property type="match status" value="1"/>
</dbReference>
<evidence type="ECO:0000256" key="11">
    <source>
        <dbReference type="ARBA" id="ARBA00023136"/>
    </source>
</evidence>
<feature type="domain" description="V-ATPase proteolipid subunit C-like" evidence="17">
    <location>
        <begin position="699"/>
        <end position="757"/>
    </location>
</feature>
<evidence type="ECO:0000259" key="17">
    <source>
        <dbReference type="Pfam" id="PF00137"/>
    </source>
</evidence>
<evidence type="ECO:0000256" key="13">
    <source>
        <dbReference type="ARBA" id="ARBA00046480"/>
    </source>
</evidence>
<evidence type="ECO:0000256" key="14">
    <source>
        <dbReference type="PROSITE-ProRule" id="PRU01024"/>
    </source>
</evidence>
<feature type="binding site" evidence="14">
    <location>
        <position position="413"/>
    </location>
    <ligand>
        <name>S-adenosyl-L-methionine</name>
        <dbReference type="ChEBI" id="CHEBI:59789"/>
    </ligand>
</feature>
<keyword evidence="9 16" id="KW-1133">Transmembrane helix</keyword>
<evidence type="ECO:0000256" key="1">
    <source>
        <dbReference type="ARBA" id="ARBA00004141"/>
    </source>
</evidence>
<keyword evidence="4 14" id="KW-0489">Methyltransferase</keyword>
<evidence type="ECO:0000256" key="7">
    <source>
        <dbReference type="ARBA" id="ARBA00022692"/>
    </source>
</evidence>
<dbReference type="InterPro" id="IPR010280">
    <property type="entry name" value="U5_MeTrfase_fam"/>
</dbReference>
<feature type="region of interest" description="Disordered" evidence="15">
    <location>
        <begin position="126"/>
        <end position="174"/>
    </location>
</feature>
<dbReference type="InterPro" id="IPR000245">
    <property type="entry name" value="ATPase_proteolipid_csu"/>
</dbReference>
<organism evidence="19 20">
    <name type="scientific">Chytriomyces confervae</name>
    <dbReference type="NCBI Taxonomy" id="246404"/>
    <lineage>
        <taxon>Eukaryota</taxon>
        <taxon>Fungi</taxon>
        <taxon>Fungi incertae sedis</taxon>
        <taxon>Chytridiomycota</taxon>
        <taxon>Chytridiomycota incertae sedis</taxon>
        <taxon>Chytridiomycetes</taxon>
        <taxon>Chytridiales</taxon>
        <taxon>Chytriomycetaceae</taxon>
        <taxon>Chytriomyces</taxon>
    </lineage>
</organism>
<feature type="transmembrane region" description="Helical" evidence="16">
    <location>
        <begin position="778"/>
        <end position="805"/>
    </location>
</feature>
<feature type="region of interest" description="Disordered" evidence="15">
    <location>
        <begin position="1"/>
        <end position="43"/>
    </location>
</feature>
<dbReference type="FunFam" id="1.20.120.610:FF:000002">
    <property type="entry name" value="V-type proton ATPase proteolipid subunit"/>
    <property type="match status" value="1"/>
</dbReference>
<evidence type="ECO:0000256" key="16">
    <source>
        <dbReference type="SAM" id="Phobius"/>
    </source>
</evidence>
<dbReference type="AlphaFoldDB" id="A0A507FQ00"/>
<dbReference type="OrthoDB" id="10250660at2759"/>
<dbReference type="Pfam" id="PF13847">
    <property type="entry name" value="Methyltransf_31"/>
    <property type="match status" value="1"/>
</dbReference>
<dbReference type="Pfam" id="PF00137">
    <property type="entry name" value="ATP-synt_C"/>
    <property type="match status" value="2"/>
</dbReference>
<evidence type="ECO:0000256" key="2">
    <source>
        <dbReference type="ARBA" id="ARBA00007296"/>
    </source>
</evidence>
<evidence type="ECO:0008006" key="21">
    <source>
        <dbReference type="Google" id="ProtNLM"/>
    </source>
</evidence>
<evidence type="ECO:0000256" key="9">
    <source>
        <dbReference type="ARBA" id="ARBA00022989"/>
    </source>
</evidence>
<comment type="similarity">
    <text evidence="14">Belongs to the class I-like SAM-binding methyltransferase superfamily. RNA M5U methyltransferase family.</text>
</comment>
<sequence length="850" mass="92385">MEEALYEREETDHLLEADSIDEQPDTKRARVDTEAGTDGPVETSVGKKRFQLKISGLDKNLVQRDIKKAIDAAGIEGVVKLKKVHGLQVGAIFFESDAARAKAVPLVQAFTLKKTTRIAVECIDQDENGDGAHTNGERSVREDKRDDRGKRKREEEEAEDTRTPQERINDQVTPLWRKPYEEQLQVKSMRFKNGLGTLKKNLLGFLNHRDVTEEKKADLAYLRDLHKGQRLCPLEDTVPSPVIDDYRTKCEFTVGFDLEGKKSVGFLLGMYKDGVTTVLAPTECKNVPAAAKDVASFFHEFINASELDVYDRVKKAGFWRLVQVRTHTTGDVMVLIQINPENIEAEVVAKELESLSTKFQASGKVTTLLVQESNGKFNGFSEAAPMRILFGDGVIFEELLGLRFRISPTAFFQVNTPATNGLYGRVRDWCANPAPYPGSTPAITNGETSATTTEPAATTSEEVKKASNVVLLDLCCGTGTIGLTMAPNVKRVVGVEMVADAVKDAEFNARMQGATNVHYICSKVEDAMREVFTKHVENGDEVVAVLDPPRVGVHSAVIQAVRGCKGIKRVVFISCDFEAAMSNFVDAYPASSESVPLLPYAQSTSTANSSHSALFASNPFARSLQPLSPSAVPLLTHSQLSPPILGSMSMLYTKSAFIAYVALFSAGCVALNVLFTGNGAWFNVGRFLLDTSPYMWALLGTSFVVGLSVVGAAWGIFITGSSIIGGAVRTPRIRTKNLISVIFCEVVAIYGLIMAIVFSSKLKAGDAEGRFHADSYYAGYALFWAGLTVGMSNMFCGVAVGITGSTCALADAADGQLFVKVLIIEIFGSIIGLFGLIIGLLMTSKVPDFK</sequence>
<evidence type="ECO:0000259" key="18">
    <source>
        <dbReference type="Pfam" id="PF13847"/>
    </source>
</evidence>
<dbReference type="GO" id="GO:0008173">
    <property type="term" value="F:RNA methyltransferase activity"/>
    <property type="evidence" value="ECO:0007669"/>
    <property type="project" value="InterPro"/>
</dbReference>
<keyword evidence="11 16" id="KW-0472">Membrane</keyword>
<feature type="compositionally biased region" description="Basic and acidic residues" evidence="15">
    <location>
        <begin position="135"/>
        <end position="169"/>
    </location>
</feature>
<evidence type="ECO:0000256" key="8">
    <source>
        <dbReference type="ARBA" id="ARBA00022781"/>
    </source>
</evidence>
<comment type="function">
    <text evidence="12">Proton-conducting pore forming subunit of the V0 complex of vacuolar(H+)-ATPase (V-ATPase), a multisubunit enzyme composed of a peripheral complex (V1) that hydrolyzes ATP and a membrane integral complex (V0) that translocates protons. V-ATPase is responsible for acidifying and maintaining the pH of intracellular compartments.</text>
</comment>
<dbReference type="CDD" id="cd18178">
    <property type="entry name" value="ATP-synt_Vo_c_ATP6F_rpt2"/>
    <property type="match status" value="1"/>
</dbReference>
<dbReference type="CDD" id="cd02440">
    <property type="entry name" value="AdoMet_MTases"/>
    <property type="match status" value="1"/>
</dbReference>
<keyword evidence="7 16" id="KW-0812">Transmembrane</keyword>
<feature type="binding site" evidence="14">
    <location>
        <position position="547"/>
    </location>
    <ligand>
        <name>S-adenosyl-L-methionine</name>
        <dbReference type="ChEBI" id="CHEBI:59789"/>
    </ligand>
</feature>